<evidence type="ECO:0000313" key="7">
    <source>
        <dbReference type="EMBL" id="KAF9738899.1"/>
    </source>
</evidence>
<organism evidence="7 8">
    <name type="scientific">Paraphaeosphaeria minitans</name>
    <dbReference type="NCBI Taxonomy" id="565426"/>
    <lineage>
        <taxon>Eukaryota</taxon>
        <taxon>Fungi</taxon>
        <taxon>Dikarya</taxon>
        <taxon>Ascomycota</taxon>
        <taxon>Pezizomycotina</taxon>
        <taxon>Dothideomycetes</taxon>
        <taxon>Pleosporomycetidae</taxon>
        <taxon>Pleosporales</taxon>
        <taxon>Massarineae</taxon>
        <taxon>Didymosphaeriaceae</taxon>
        <taxon>Paraphaeosphaeria</taxon>
    </lineage>
</organism>
<dbReference type="GO" id="GO:0005762">
    <property type="term" value="C:mitochondrial large ribosomal subunit"/>
    <property type="evidence" value="ECO:0007669"/>
    <property type="project" value="TreeGrafter"/>
</dbReference>
<evidence type="ECO:0000256" key="6">
    <source>
        <dbReference type="SAM" id="Coils"/>
    </source>
</evidence>
<dbReference type="PANTHER" id="PTHR13528:SF2">
    <property type="entry name" value="LARGE RIBOSOMAL SUBUNIT PROTEIN BL28M"/>
    <property type="match status" value="1"/>
</dbReference>
<evidence type="ECO:0000256" key="1">
    <source>
        <dbReference type="ARBA" id="ARBA00008760"/>
    </source>
</evidence>
<gene>
    <name evidence="7" type="ORF">PMIN01_04182</name>
</gene>
<dbReference type="InterPro" id="IPR026569">
    <property type="entry name" value="Ribosomal_bL28"/>
</dbReference>
<keyword evidence="2 7" id="KW-0689">Ribosomal protein</keyword>
<dbReference type="SUPFAM" id="SSF143800">
    <property type="entry name" value="L28p-like"/>
    <property type="match status" value="1"/>
</dbReference>
<dbReference type="OrthoDB" id="361870at2759"/>
<dbReference type="Proteomes" id="UP000756921">
    <property type="component" value="Unassembled WGS sequence"/>
</dbReference>
<dbReference type="PANTHER" id="PTHR13528">
    <property type="entry name" value="39S RIBOSOMAL PROTEIN L28, MITOCHONDRIAL"/>
    <property type="match status" value="1"/>
</dbReference>
<evidence type="ECO:0000313" key="8">
    <source>
        <dbReference type="Proteomes" id="UP000756921"/>
    </source>
</evidence>
<dbReference type="InterPro" id="IPR037147">
    <property type="entry name" value="Ribosomal_bL28_sf"/>
</dbReference>
<dbReference type="AlphaFoldDB" id="A0A9P6GNZ2"/>
<dbReference type="InterPro" id="IPR034704">
    <property type="entry name" value="Ribosomal_bL28/bL31-like_sf"/>
</dbReference>
<dbReference type="Gene3D" id="2.30.170.40">
    <property type="entry name" value="Ribosomal protein L28/L24"/>
    <property type="match status" value="1"/>
</dbReference>
<protein>
    <recommendedName>
        <fullName evidence="4">Large ribosomal subunit protein bL28m</fullName>
    </recommendedName>
</protein>
<keyword evidence="8" id="KW-1185">Reference proteome</keyword>
<accession>A0A9P6GNZ2</accession>
<keyword evidence="3" id="KW-0687">Ribonucleoprotein</keyword>
<comment type="similarity">
    <text evidence="1">Belongs to the bacterial ribosomal protein bL28 family.</text>
</comment>
<proteinExistence type="inferred from homology"/>
<dbReference type="EMBL" id="WJXW01000003">
    <property type="protein sequence ID" value="KAF9738899.1"/>
    <property type="molecule type" value="Genomic_DNA"/>
</dbReference>
<comment type="function">
    <text evidence="5">Component of the mitochondrial ribosome (mitoribosome), a dedicated translation machinery responsible for the synthesis of mitochondrial genome-encoded proteins, including at least some of the essential transmembrane subunits of the mitochondrial respiratory chain. The mitoribosomes are attached to the mitochondrial inner membrane and translation products are cotranslationally integrated into the membrane.</text>
</comment>
<reference evidence="7" key="1">
    <citation type="journal article" date="2020" name="Mol. Plant Microbe Interact.">
        <title>Genome Sequence of the Biocontrol Agent Coniothyrium minitans strain Conio (IMI 134523).</title>
        <authorList>
            <person name="Patel D."/>
            <person name="Shittu T.A."/>
            <person name="Baroncelli R."/>
            <person name="Muthumeenakshi S."/>
            <person name="Osborne T.H."/>
            <person name="Janganan T.K."/>
            <person name="Sreenivasaprasad S."/>
        </authorList>
    </citation>
    <scope>NUCLEOTIDE SEQUENCE</scope>
    <source>
        <strain evidence="7">Conio</strain>
    </source>
</reference>
<evidence type="ECO:0000256" key="4">
    <source>
        <dbReference type="ARBA" id="ARBA00035269"/>
    </source>
</evidence>
<keyword evidence="6" id="KW-0175">Coiled coil</keyword>
<name>A0A9P6GNZ2_9PLEO</name>
<dbReference type="Pfam" id="PF00830">
    <property type="entry name" value="Ribosomal_L28"/>
    <property type="match status" value="1"/>
</dbReference>
<evidence type="ECO:0000256" key="5">
    <source>
        <dbReference type="ARBA" id="ARBA00037226"/>
    </source>
</evidence>
<evidence type="ECO:0000256" key="2">
    <source>
        <dbReference type="ARBA" id="ARBA00022980"/>
    </source>
</evidence>
<comment type="caution">
    <text evidence="7">The sequence shown here is derived from an EMBL/GenBank/DDBJ whole genome shotgun (WGS) entry which is preliminary data.</text>
</comment>
<dbReference type="GO" id="GO:0003735">
    <property type="term" value="F:structural constituent of ribosome"/>
    <property type="evidence" value="ECO:0007669"/>
    <property type="project" value="InterPro"/>
</dbReference>
<sequence>MPPRCLALSGTLAKTPTLARNPRSVARTFTSTSVLAANPLKRRKGGDLGSHLPKYVIPHNIEIPEYPHGPSRLFKQQDKGLYGGKSIHFGNNVSKKTETTTRRYWKPNVLDKALYSVGLKKKIKLRVTSSVIKTIDREGGLDEYLLKQSDSRIKELGPLGWALRWTLLQRPSIIRRMRAEAAALGVPQEEIDAQWPEPASENMTPEEFKAFDEAALDALEYLEEGPTAKNELEAMENLHKTKIYLATGASRLYKKTMYVAKNYVSNEEVDNIEQGIKLALLREDQRAERAKRNFEQFKARLEEKYEKTFENNTELKKAIRKYRKHVEREIDENYAGDGKAYRKKMNPEGAAKFEEAVAEAGSEALFKAKRKAGVVKEMADAERALESENTSAEERLRITSALERSQHIIDAGNRATYIEQSLARWEQRNQENWPLNSVPADEVLGEVHEDALQAGDAQVWDALAQNESTGEQPCV</sequence>
<evidence type="ECO:0000256" key="3">
    <source>
        <dbReference type="ARBA" id="ARBA00023274"/>
    </source>
</evidence>
<feature type="coiled-coil region" evidence="6">
    <location>
        <begin position="280"/>
        <end position="332"/>
    </location>
</feature>
<dbReference type="FunFam" id="2.30.170.40:FF:000003">
    <property type="entry name" value="54S ribosomal protein L24"/>
    <property type="match status" value="1"/>
</dbReference>